<dbReference type="SUPFAM" id="SSF51101">
    <property type="entry name" value="Mannose-binding lectins"/>
    <property type="match status" value="1"/>
</dbReference>
<organism evidence="3">
    <name type="scientific">Euplotes harpa</name>
    <dbReference type="NCBI Taxonomy" id="151035"/>
    <lineage>
        <taxon>Eukaryota</taxon>
        <taxon>Sar</taxon>
        <taxon>Alveolata</taxon>
        <taxon>Ciliophora</taxon>
        <taxon>Intramacronucleata</taxon>
        <taxon>Spirotrichea</taxon>
        <taxon>Hypotrichia</taxon>
        <taxon>Euplotida</taxon>
        <taxon>Euplotidae</taxon>
        <taxon>Euplotes</taxon>
    </lineage>
</organism>
<evidence type="ECO:0000259" key="2">
    <source>
        <dbReference type="PROSITE" id="PS51752"/>
    </source>
</evidence>
<feature type="region of interest" description="Disordered" evidence="1">
    <location>
        <begin position="33"/>
        <end position="52"/>
    </location>
</feature>
<protein>
    <recommendedName>
        <fullName evidence="2">Jacalin-type lectin domain-containing protein</fullName>
    </recommendedName>
</protein>
<gene>
    <name evidence="3" type="ORF">EHAR0213_LOCUS7509</name>
</gene>
<dbReference type="InterPro" id="IPR036404">
    <property type="entry name" value="Jacalin-like_lectin_dom_sf"/>
</dbReference>
<sequence>MMNPYLPYMGEQEEEGKEVGLAELGMAYPTLEPFSPMKPSATPTKSSSMGKTNKNAIPFDDFLTTAQYCASARVHELRILHDKDAVLGVEAIYKAGEETASGGLHAEKAVSLGVKFESICLTTDEKITSITCFSGDVINGMSVKTSSGKNYKFGDLSKGKSSKVDIPEGKTLVAILGSVSNRLHTLGCYYV</sequence>
<accession>A0A7S3JA53</accession>
<dbReference type="PROSITE" id="PS51752">
    <property type="entry name" value="JACALIN_LECTIN"/>
    <property type="match status" value="1"/>
</dbReference>
<evidence type="ECO:0000313" key="3">
    <source>
        <dbReference type="EMBL" id="CAE0348598.1"/>
    </source>
</evidence>
<dbReference type="Gene3D" id="2.100.10.30">
    <property type="entry name" value="Jacalin-like lectin domain"/>
    <property type="match status" value="1"/>
</dbReference>
<dbReference type="AlphaFoldDB" id="A0A7S3JA53"/>
<dbReference type="EMBL" id="HBII01017678">
    <property type="protein sequence ID" value="CAE0348598.1"/>
    <property type="molecule type" value="Transcribed_RNA"/>
</dbReference>
<feature type="domain" description="Jacalin-type lectin" evidence="2">
    <location>
        <begin position="43"/>
        <end position="191"/>
    </location>
</feature>
<name>A0A7S3JA53_9SPIT</name>
<reference evidence="3" key="1">
    <citation type="submission" date="2021-01" db="EMBL/GenBank/DDBJ databases">
        <authorList>
            <person name="Corre E."/>
            <person name="Pelletier E."/>
            <person name="Niang G."/>
            <person name="Scheremetjew M."/>
            <person name="Finn R."/>
            <person name="Kale V."/>
            <person name="Holt S."/>
            <person name="Cochrane G."/>
            <person name="Meng A."/>
            <person name="Brown T."/>
            <person name="Cohen L."/>
        </authorList>
    </citation>
    <scope>NUCLEOTIDE SEQUENCE</scope>
    <source>
        <strain evidence="3">FSP1.4</strain>
    </source>
</reference>
<proteinExistence type="predicted"/>
<dbReference type="Pfam" id="PF01419">
    <property type="entry name" value="Jacalin"/>
    <property type="match status" value="1"/>
</dbReference>
<dbReference type="InterPro" id="IPR001229">
    <property type="entry name" value="Jacalin-like_lectin_dom"/>
</dbReference>
<evidence type="ECO:0000256" key="1">
    <source>
        <dbReference type="SAM" id="MobiDB-lite"/>
    </source>
</evidence>
<feature type="compositionally biased region" description="Polar residues" evidence="1">
    <location>
        <begin position="41"/>
        <end position="52"/>
    </location>
</feature>